<dbReference type="SUPFAM" id="SSF49879">
    <property type="entry name" value="SMAD/FHA domain"/>
    <property type="match status" value="1"/>
</dbReference>
<dbReference type="CDD" id="cd00060">
    <property type="entry name" value="FHA"/>
    <property type="match status" value="1"/>
</dbReference>
<feature type="transmembrane region" description="Helical" evidence="2">
    <location>
        <begin position="240"/>
        <end position="259"/>
    </location>
</feature>
<name>A0A2S9XAN1_9BACT</name>
<protein>
    <submittedName>
        <fullName evidence="4">Glycogen accumulation regulator GarA</fullName>
    </submittedName>
</protein>
<dbReference type="AlphaFoldDB" id="A0A2S9XAN1"/>
<keyword evidence="5" id="KW-1185">Reference proteome</keyword>
<keyword evidence="2" id="KW-0812">Transmembrane</keyword>
<evidence type="ECO:0000313" key="4">
    <source>
        <dbReference type="EMBL" id="PRP89917.1"/>
    </source>
</evidence>
<feature type="compositionally biased region" description="Basic and acidic residues" evidence="1">
    <location>
        <begin position="446"/>
        <end position="455"/>
    </location>
</feature>
<feature type="domain" description="FHA" evidence="3">
    <location>
        <begin position="46"/>
        <end position="96"/>
    </location>
</feature>
<feature type="region of interest" description="Disordered" evidence="1">
    <location>
        <begin position="431"/>
        <end position="480"/>
    </location>
</feature>
<dbReference type="InterPro" id="IPR000253">
    <property type="entry name" value="FHA_dom"/>
</dbReference>
<dbReference type="Proteomes" id="UP000237968">
    <property type="component" value="Unassembled WGS sequence"/>
</dbReference>
<feature type="transmembrane region" description="Helical" evidence="2">
    <location>
        <begin position="191"/>
        <end position="211"/>
    </location>
</feature>
<accession>A0A2S9XAN1</accession>
<sequence>MTFVQLPLGNAPSPTVENIMASKTISFRIFLNDQLVDTRSFAQEVIKLGRLSSSHLRLEDATIGRMHAVIEVGIDGEARLIDLGSSSGTRVNGELIDRNHALAHGDKLELGPYRLELSIADALPAVASAPVASAPLAPAPVASAPAQAKLAIDLSKVEDSSEEVAEVITTYGRSILDVAHVGQARNRTRSALPLMAFGGVMMASGLGLFGYEVSQPWDEYNAQVAEAHQHHREAPPAPGLGTGSFGMLLALLGLVPFLGGSLRRRDTGLEAYTIGEGTEANFKVSGDALPNPAATPLVARMAGGYSLAFTPAMTGSVELGEQHISLADLVASGRATSHGGAYHYALPSGAKAKVDHGEVRFSVNLVKRGAVVAGRGEIDWPFWGYFGGTATIATAFYMLMRSMPDDALAMELADDEAATRFASYFHQADEQDMAEPVETESEESDEKAQSGETGKRASGPEGKMGDPKQKSSSGAYAMKGPKSAVPRLARDFSPTASAQEAGILGILAAQDRHFLASVDGGAFAVGNDDADIWGNLVGTEHAAAYGTGGLGLVGSGKGGGGTAGGLIGMGNHGLLGHGNGSGGLYHGNEGGTGNTTGFGERKKKVPAPRVGKGKVTGDIDKDMIRRIVRAHLNEVRSCYNAGLTRNPSLEGRVTIQFSIVGTGKVSSSVVQENTSKDSSVANCIAKAVKRWKFPRVGKGGTALVSYPFMLQAR</sequence>
<evidence type="ECO:0000256" key="1">
    <source>
        <dbReference type="SAM" id="MobiDB-lite"/>
    </source>
</evidence>
<organism evidence="4 5">
    <name type="scientific">Enhygromyxa salina</name>
    <dbReference type="NCBI Taxonomy" id="215803"/>
    <lineage>
        <taxon>Bacteria</taxon>
        <taxon>Pseudomonadati</taxon>
        <taxon>Myxococcota</taxon>
        <taxon>Polyangia</taxon>
        <taxon>Nannocystales</taxon>
        <taxon>Nannocystaceae</taxon>
        <taxon>Enhygromyxa</taxon>
    </lineage>
</organism>
<dbReference type="Gene3D" id="2.60.200.20">
    <property type="match status" value="1"/>
</dbReference>
<dbReference type="InterPro" id="IPR050923">
    <property type="entry name" value="Cell_Proc_Reg/RNA_Proc"/>
</dbReference>
<reference evidence="4 5" key="1">
    <citation type="submission" date="2018-03" db="EMBL/GenBank/DDBJ databases">
        <title>Draft Genome Sequences of the Obligatory Marine Myxobacteria Enhygromyxa salina SWB005.</title>
        <authorList>
            <person name="Poehlein A."/>
            <person name="Moghaddam J.A."/>
            <person name="Harms H."/>
            <person name="Alanjari M."/>
            <person name="Koenig G.M."/>
            <person name="Daniel R."/>
            <person name="Schaeberle T.F."/>
        </authorList>
    </citation>
    <scope>NUCLEOTIDE SEQUENCE [LARGE SCALE GENOMIC DNA]</scope>
    <source>
        <strain evidence="4 5">SWB005</strain>
    </source>
</reference>
<keyword evidence="2" id="KW-0472">Membrane</keyword>
<dbReference type="Pfam" id="PF00498">
    <property type="entry name" value="FHA"/>
    <property type="match status" value="1"/>
</dbReference>
<dbReference type="InterPro" id="IPR008984">
    <property type="entry name" value="SMAD_FHA_dom_sf"/>
</dbReference>
<dbReference type="NCBIfam" id="NF033768">
    <property type="entry name" value="myxo_SS_tail"/>
    <property type="match status" value="1"/>
</dbReference>
<dbReference type="PANTHER" id="PTHR23308">
    <property type="entry name" value="NUCLEAR INHIBITOR OF PROTEIN PHOSPHATASE-1"/>
    <property type="match status" value="1"/>
</dbReference>
<evidence type="ECO:0000256" key="2">
    <source>
        <dbReference type="SAM" id="Phobius"/>
    </source>
</evidence>
<feature type="compositionally biased region" description="Acidic residues" evidence="1">
    <location>
        <begin position="431"/>
        <end position="445"/>
    </location>
</feature>
<evidence type="ECO:0000259" key="3">
    <source>
        <dbReference type="PROSITE" id="PS50006"/>
    </source>
</evidence>
<feature type="transmembrane region" description="Helical" evidence="2">
    <location>
        <begin position="382"/>
        <end position="400"/>
    </location>
</feature>
<dbReference type="PROSITE" id="PS50006">
    <property type="entry name" value="FHA_DOMAIN"/>
    <property type="match status" value="1"/>
</dbReference>
<evidence type="ECO:0000313" key="5">
    <source>
        <dbReference type="Proteomes" id="UP000237968"/>
    </source>
</evidence>
<proteinExistence type="predicted"/>
<gene>
    <name evidence="4" type="primary">garA</name>
    <name evidence="4" type="ORF">ENSA5_69530</name>
</gene>
<dbReference type="SMART" id="SM00240">
    <property type="entry name" value="FHA"/>
    <property type="match status" value="1"/>
</dbReference>
<comment type="caution">
    <text evidence="4">The sequence shown here is derived from an EMBL/GenBank/DDBJ whole genome shotgun (WGS) entry which is preliminary data.</text>
</comment>
<feature type="region of interest" description="Disordered" evidence="1">
    <location>
        <begin position="594"/>
        <end position="616"/>
    </location>
</feature>
<keyword evidence="2" id="KW-1133">Transmembrane helix</keyword>
<dbReference type="InterPro" id="IPR049806">
    <property type="entry name" value="MasK-like_C"/>
</dbReference>
<dbReference type="EMBL" id="PVNK01000310">
    <property type="protein sequence ID" value="PRP89917.1"/>
    <property type="molecule type" value="Genomic_DNA"/>
</dbReference>